<evidence type="ECO:0000313" key="8">
    <source>
        <dbReference type="Proteomes" id="UP000588068"/>
    </source>
</evidence>
<feature type="signal peptide" evidence="4">
    <location>
        <begin position="1"/>
        <end position="22"/>
    </location>
</feature>
<dbReference type="SUPFAM" id="SSF51735">
    <property type="entry name" value="NAD(P)-binding Rossmann-fold domains"/>
    <property type="match status" value="1"/>
</dbReference>
<proteinExistence type="inferred from homology"/>
<protein>
    <submittedName>
        <fullName evidence="7">Phosphoglycerate dehydrogenase-like enzyme</fullName>
    </submittedName>
</protein>
<comment type="caution">
    <text evidence="7">The sequence shown here is derived from an EMBL/GenBank/DDBJ whole genome shotgun (WGS) entry which is preliminary data.</text>
</comment>
<evidence type="ECO:0000259" key="6">
    <source>
        <dbReference type="Pfam" id="PF02826"/>
    </source>
</evidence>
<reference evidence="7 8" key="1">
    <citation type="submission" date="2020-08" db="EMBL/GenBank/DDBJ databases">
        <title>Genomic Encyclopedia of Type Strains, Phase IV (KMG-IV): sequencing the most valuable type-strain genomes for metagenomic binning, comparative biology and taxonomic classification.</title>
        <authorList>
            <person name="Goeker M."/>
        </authorList>
    </citation>
    <scope>NUCLEOTIDE SEQUENCE [LARGE SCALE GENOMIC DNA]</scope>
    <source>
        <strain evidence="7 8">DSM 26723</strain>
    </source>
</reference>
<dbReference type="Proteomes" id="UP000588068">
    <property type="component" value="Unassembled WGS sequence"/>
</dbReference>
<evidence type="ECO:0000259" key="5">
    <source>
        <dbReference type="Pfam" id="PF00389"/>
    </source>
</evidence>
<evidence type="ECO:0000256" key="3">
    <source>
        <dbReference type="RuleBase" id="RU003719"/>
    </source>
</evidence>
<keyword evidence="2" id="KW-0520">NAD</keyword>
<keyword evidence="8" id="KW-1185">Reference proteome</keyword>
<dbReference type="SUPFAM" id="SSF52283">
    <property type="entry name" value="Formate/glycerate dehydrogenase catalytic domain-like"/>
    <property type="match status" value="1"/>
</dbReference>
<dbReference type="GO" id="GO:0016616">
    <property type="term" value="F:oxidoreductase activity, acting on the CH-OH group of donors, NAD or NADP as acceptor"/>
    <property type="evidence" value="ECO:0007669"/>
    <property type="project" value="InterPro"/>
</dbReference>
<dbReference type="InterPro" id="IPR006139">
    <property type="entry name" value="D-isomer_2_OHA_DH_cat_dom"/>
</dbReference>
<feature type="chain" id="PRO_5032396724" evidence="4">
    <location>
        <begin position="23"/>
        <end position="367"/>
    </location>
</feature>
<name>A0A841HQG0_9GAMM</name>
<dbReference type="EMBL" id="JACHHZ010000004">
    <property type="protein sequence ID" value="MBB6094559.1"/>
    <property type="molecule type" value="Genomic_DNA"/>
</dbReference>
<accession>A0A841HQG0</accession>
<evidence type="ECO:0000256" key="2">
    <source>
        <dbReference type="ARBA" id="ARBA00023027"/>
    </source>
</evidence>
<dbReference type="AlphaFoldDB" id="A0A841HQG0"/>
<keyword evidence="4" id="KW-0732">Signal</keyword>
<dbReference type="PANTHER" id="PTHR43333">
    <property type="entry name" value="2-HACID_DH_C DOMAIN-CONTAINING PROTEIN"/>
    <property type="match status" value="1"/>
</dbReference>
<dbReference type="Pfam" id="PF00389">
    <property type="entry name" value="2-Hacid_dh"/>
    <property type="match status" value="1"/>
</dbReference>
<evidence type="ECO:0000256" key="4">
    <source>
        <dbReference type="SAM" id="SignalP"/>
    </source>
</evidence>
<feature type="domain" description="D-isomer specific 2-hydroxyacid dehydrogenase NAD-binding" evidence="6">
    <location>
        <begin position="152"/>
        <end position="330"/>
    </location>
</feature>
<comment type="similarity">
    <text evidence="3">Belongs to the D-isomer specific 2-hydroxyacid dehydrogenase family.</text>
</comment>
<organism evidence="7 8">
    <name type="scientific">Povalibacter uvarum</name>
    <dbReference type="NCBI Taxonomy" id="732238"/>
    <lineage>
        <taxon>Bacteria</taxon>
        <taxon>Pseudomonadati</taxon>
        <taxon>Pseudomonadota</taxon>
        <taxon>Gammaproteobacteria</taxon>
        <taxon>Steroidobacterales</taxon>
        <taxon>Steroidobacteraceae</taxon>
        <taxon>Povalibacter</taxon>
    </lineage>
</organism>
<dbReference type="CDD" id="cd05300">
    <property type="entry name" value="2-Hacid_dh_1"/>
    <property type="match status" value="1"/>
</dbReference>
<dbReference type="Pfam" id="PF02826">
    <property type="entry name" value="2-Hacid_dh_C"/>
    <property type="match status" value="1"/>
</dbReference>
<feature type="domain" description="D-isomer specific 2-hydroxyacid dehydrogenase catalytic" evidence="5">
    <location>
        <begin position="71"/>
        <end position="361"/>
    </location>
</feature>
<dbReference type="InterPro" id="IPR036291">
    <property type="entry name" value="NAD(P)-bd_dom_sf"/>
</dbReference>
<keyword evidence="1 3" id="KW-0560">Oxidoreductase</keyword>
<dbReference type="InterPro" id="IPR006140">
    <property type="entry name" value="D-isomer_DH_NAD-bd"/>
</dbReference>
<evidence type="ECO:0000256" key="1">
    <source>
        <dbReference type="ARBA" id="ARBA00023002"/>
    </source>
</evidence>
<dbReference type="Gene3D" id="3.40.50.720">
    <property type="entry name" value="NAD(P)-binding Rossmann-like Domain"/>
    <property type="match status" value="2"/>
</dbReference>
<dbReference type="RefSeq" id="WP_184333973.1">
    <property type="nucleotide sequence ID" value="NZ_JACHHZ010000004.1"/>
</dbReference>
<evidence type="ECO:0000313" key="7">
    <source>
        <dbReference type="EMBL" id="MBB6094559.1"/>
    </source>
</evidence>
<dbReference type="PANTHER" id="PTHR43333:SF1">
    <property type="entry name" value="D-ISOMER SPECIFIC 2-HYDROXYACID DEHYDROGENASE NAD-BINDING DOMAIN-CONTAINING PROTEIN"/>
    <property type="match status" value="1"/>
</dbReference>
<gene>
    <name evidence="7" type="ORF">HNQ60_003446</name>
</gene>
<sequence length="367" mass="39480">MPTAARWLMIFALAWACAPVSAAQKVDDAIIERYHLEQAEKPVSDRAGWRKPKRIVVGGFVSQMIGDLRKDFPDVEFVAATPGQIAQQAANADALFGVCNAEALAAGKSIQWIHFVTAGVENCVSVPGVRERNILVTNMQRIGGPIIAEHVMAMTLAFTRGLDLYIPQQAKHEWKRVTPPGRMAVVKGKTMLVVGLGGIGSEVAKRAHAMEMKVIATRASGRSGPDYVSYVGLPDELPKLAAEADFVVNTAPLTPETKGIFNAAFFSKMKPSAYFINVARGGSADTDALVAALKNKQIAGAGLDVTDPEPLPSTHPLWDAPNVIITPHVANDSDLGFDAQIAVTRENLRRYIAGERMLSVVDVARGY</sequence>
<dbReference type="GO" id="GO:0051287">
    <property type="term" value="F:NAD binding"/>
    <property type="evidence" value="ECO:0007669"/>
    <property type="project" value="InterPro"/>
</dbReference>